<proteinExistence type="predicted"/>
<organism evidence="2 3">
    <name type="scientific">Orbilia ellipsospora</name>
    <dbReference type="NCBI Taxonomy" id="2528407"/>
    <lineage>
        <taxon>Eukaryota</taxon>
        <taxon>Fungi</taxon>
        <taxon>Dikarya</taxon>
        <taxon>Ascomycota</taxon>
        <taxon>Pezizomycotina</taxon>
        <taxon>Orbiliomycetes</taxon>
        <taxon>Orbiliales</taxon>
        <taxon>Orbiliaceae</taxon>
        <taxon>Orbilia</taxon>
    </lineage>
</organism>
<comment type="caution">
    <text evidence="2">The sequence shown here is derived from an EMBL/GenBank/DDBJ whole genome shotgun (WGS) entry which is preliminary data.</text>
</comment>
<dbReference type="Proteomes" id="UP001365542">
    <property type="component" value="Unassembled WGS sequence"/>
</dbReference>
<reference evidence="2 3" key="1">
    <citation type="submission" date="2019-10" db="EMBL/GenBank/DDBJ databases">
        <authorList>
            <person name="Palmer J.M."/>
        </authorList>
    </citation>
    <scope>NUCLEOTIDE SEQUENCE [LARGE SCALE GENOMIC DNA]</scope>
    <source>
        <strain evidence="2 3">TWF694</strain>
    </source>
</reference>
<accession>A0AAV9X8E2</accession>
<name>A0AAV9X8E2_9PEZI</name>
<feature type="compositionally biased region" description="Basic and acidic residues" evidence="1">
    <location>
        <begin position="579"/>
        <end position="598"/>
    </location>
</feature>
<sequence length="625" mass="70413">MSERGYPIGIPGADGSPAWAKPPSTVCVDDPNPVQNHHDRSHCHDRPLEANASPRYLIPMGTHIPNPNGPGFIYLPPKDPRAIPCWPVKGIPPSRDDGMTATHLDHDARSYATQLPLALGGYGNRSEEELYREFARMRLQSEQNERFKMEEFERSQGLWDSRRRQEYERQVWAMNMGYRECSENSSEMPFPYTPTSTEDPGSINVHIRRPCKKCQDPVIVETQNVNHELTYDFNKGYAINLDGPMKNLNREVICNKCSKKEEEQAIRKELMREVVQEVFNATQSAHKKNPVAFEDAFLHSSRSRGRLATGDATSSNLNAYAHDNHHSSHRADIKKGEKGEIYHDRQANLVHHHRHRTYYDSNASESTEDSSTSESESELEIEGASPTGPSKYQPQRGHAYASRYAGDESKGSAARKKTIATSVSDGGESEDEVLIIRRRGKDGALRSHREAIVTESMKRDRNKLVDDVLSTVSPTRDEMIEYHSRSKRGTRRLEQEILSSTGSSDYSSDQENEVTTNAPSKKLGLRSAISSLKLSRSRLRSTTSRLPAVNLGSSSTKQKHRHQRRSSSVGDHPGSLHASDQKELRITESHGITEDSHYPKGARRIRDANNPSFLSGWSIFKKSTF</sequence>
<feature type="region of interest" description="Disordered" evidence="1">
    <location>
        <begin position="348"/>
        <end position="430"/>
    </location>
</feature>
<evidence type="ECO:0000313" key="3">
    <source>
        <dbReference type="Proteomes" id="UP001365542"/>
    </source>
</evidence>
<dbReference type="EMBL" id="JAVHJO010000008">
    <property type="protein sequence ID" value="KAK6538344.1"/>
    <property type="molecule type" value="Genomic_DNA"/>
</dbReference>
<protein>
    <submittedName>
        <fullName evidence="2">Uncharacterized protein</fullName>
    </submittedName>
</protein>
<dbReference type="AlphaFoldDB" id="A0AAV9X8E2"/>
<keyword evidence="3" id="KW-1185">Reference proteome</keyword>
<evidence type="ECO:0000313" key="2">
    <source>
        <dbReference type="EMBL" id="KAK6538344.1"/>
    </source>
</evidence>
<evidence type="ECO:0000256" key="1">
    <source>
        <dbReference type="SAM" id="MobiDB-lite"/>
    </source>
</evidence>
<feature type="compositionally biased region" description="Low complexity" evidence="1">
    <location>
        <begin position="536"/>
        <end position="546"/>
    </location>
</feature>
<gene>
    <name evidence="2" type="ORF">TWF694_011223</name>
</gene>
<feature type="region of interest" description="Disordered" evidence="1">
    <location>
        <begin position="499"/>
        <end position="522"/>
    </location>
</feature>
<feature type="region of interest" description="Disordered" evidence="1">
    <location>
        <begin position="536"/>
        <end position="607"/>
    </location>
</feature>